<evidence type="ECO:0000256" key="2">
    <source>
        <dbReference type="ARBA" id="ARBA00022857"/>
    </source>
</evidence>
<dbReference type="OrthoDB" id="9804790at2"/>
<keyword evidence="3" id="KW-0560">Oxidoreductase</keyword>
<sequence>MTTIPSFTMNNGIDIPALGYGVFQMTSDQVREHLPQALELGYRHIDTANAYFNEVAVGQVVRDAIAAGTVKREDLFITTKLFPQSYPYAQAVKDIDATLERLGLDYIDLLLFHQPYGEYTSGWKAMEEAVAAGKVRSIGLSNFPIAKFQEILDVADIKPVVNQVEAHPRWNQHELKAQMDQAAGTEVLVEAWYPLGHGDKTLLEEPAITAAAQRTGATAAQVILAWHLAEKNITFPKTLNPAHMADNLAALDVKLTEAEIAAINEIPQAPYYVIPDEPPAFTTTVMDYSQQA</sequence>
<evidence type="ECO:0000259" key="7">
    <source>
        <dbReference type="Pfam" id="PF00248"/>
    </source>
</evidence>
<comment type="similarity">
    <text evidence="1">Belongs to the aldo/keto reductase family.</text>
</comment>
<dbReference type="Proteomes" id="UP000199671">
    <property type="component" value="Unassembled WGS sequence"/>
</dbReference>
<dbReference type="InterPro" id="IPR020471">
    <property type="entry name" value="AKR"/>
</dbReference>
<name>A0A1G9SXB7_9ACTO</name>
<dbReference type="PRINTS" id="PR00069">
    <property type="entry name" value="ALDKETRDTASE"/>
</dbReference>
<organism evidence="8 9">
    <name type="scientific">Actinomyces ruminicola</name>
    <dbReference type="NCBI Taxonomy" id="332524"/>
    <lineage>
        <taxon>Bacteria</taxon>
        <taxon>Bacillati</taxon>
        <taxon>Actinomycetota</taxon>
        <taxon>Actinomycetes</taxon>
        <taxon>Actinomycetales</taxon>
        <taxon>Actinomycetaceae</taxon>
        <taxon>Actinomyces</taxon>
    </lineage>
</organism>
<dbReference type="PROSITE" id="PS00062">
    <property type="entry name" value="ALDOKETO_REDUCTASE_2"/>
    <property type="match status" value="1"/>
</dbReference>
<dbReference type="FunFam" id="3.20.20.100:FF:000002">
    <property type="entry name" value="2,5-diketo-D-gluconic acid reductase A"/>
    <property type="match status" value="1"/>
</dbReference>
<proteinExistence type="inferred from homology"/>
<dbReference type="AlphaFoldDB" id="A0A1G9SXB7"/>
<evidence type="ECO:0000256" key="1">
    <source>
        <dbReference type="ARBA" id="ARBA00007905"/>
    </source>
</evidence>
<protein>
    <submittedName>
        <fullName evidence="8">Aldo/keto reductase</fullName>
    </submittedName>
</protein>
<dbReference type="PIRSF" id="PIRSF000097">
    <property type="entry name" value="AKR"/>
    <property type="match status" value="1"/>
</dbReference>
<evidence type="ECO:0000256" key="3">
    <source>
        <dbReference type="ARBA" id="ARBA00023002"/>
    </source>
</evidence>
<evidence type="ECO:0000256" key="6">
    <source>
        <dbReference type="PIRSR" id="PIRSR000097-3"/>
    </source>
</evidence>
<dbReference type="SUPFAM" id="SSF51430">
    <property type="entry name" value="NAD(P)-linked oxidoreductase"/>
    <property type="match status" value="1"/>
</dbReference>
<dbReference type="InterPro" id="IPR023210">
    <property type="entry name" value="NADP_OxRdtase_dom"/>
</dbReference>
<feature type="domain" description="NADP-dependent oxidoreductase" evidence="7">
    <location>
        <begin position="24"/>
        <end position="266"/>
    </location>
</feature>
<feature type="site" description="Lowers pKa of active site Tyr" evidence="6">
    <location>
        <position position="80"/>
    </location>
</feature>
<gene>
    <name evidence="8" type="ORF">SAMN04487766_102130</name>
</gene>
<accession>A0A1G9SXB7</accession>
<evidence type="ECO:0000313" key="9">
    <source>
        <dbReference type="Proteomes" id="UP000199671"/>
    </source>
</evidence>
<dbReference type="Gene3D" id="3.20.20.100">
    <property type="entry name" value="NADP-dependent oxidoreductase domain"/>
    <property type="match status" value="1"/>
</dbReference>
<dbReference type="InterPro" id="IPR036812">
    <property type="entry name" value="NAD(P)_OxRdtase_dom_sf"/>
</dbReference>
<dbReference type="EMBL" id="FNHU01000002">
    <property type="protein sequence ID" value="SDM40063.1"/>
    <property type="molecule type" value="Genomic_DNA"/>
</dbReference>
<feature type="active site" description="Proton donor" evidence="4">
    <location>
        <position position="51"/>
    </location>
</feature>
<dbReference type="PANTHER" id="PTHR43827:SF3">
    <property type="entry name" value="NADP-DEPENDENT OXIDOREDUCTASE DOMAIN-CONTAINING PROTEIN"/>
    <property type="match status" value="1"/>
</dbReference>
<reference evidence="8 9" key="1">
    <citation type="submission" date="2016-10" db="EMBL/GenBank/DDBJ databases">
        <authorList>
            <person name="de Groot N.N."/>
        </authorList>
    </citation>
    <scope>NUCLEOTIDE SEQUENCE [LARGE SCALE GENOMIC DNA]</scope>
    <source>
        <strain evidence="8 9">KPR-7B</strain>
    </source>
</reference>
<dbReference type="InterPro" id="IPR018170">
    <property type="entry name" value="Aldo/ket_reductase_CS"/>
</dbReference>
<dbReference type="PANTHER" id="PTHR43827">
    <property type="entry name" value="2,5-DIKETO-D-GLUCONIC ACID REDUCTASE"/>
    <property type="match status" value="1"/>
</dbReference>
<dbReference type="Pfam" id="PF00248">
    <property type="entry name" value="Aldo_ket_red"/>
    <property type="match status" value="1"/>
</dbReference>
<evidence type="ECO:0000256" key="5">
    <source>
        <dbReference type="PIRSR" id="PIRSR000097-2"/>
    </source>
</evidence>
<keyword evidence="2" id="KW-0521">NADP</keyword>
<dbReference type="GO" id="GO:0016616">
    <property type="term" value="F:oxidoreductase activity, acting on the CH-OH group of donors, NAD or NADP as acceptor"/>
    <property type="evidence" value="ECO:0007669"/>
    <property type="project" value="UniProtKB-ARBA"/>
</dbReference>
<dbReference type="PROSITE" id="PS00798">
    <property type="entry name" value="ALDOKETO_REDUCTASE_1"/>
    <property type="match status" value="1"/>
</dbReference>
<evidence type="ECO:0000256" key="4">
    <source>
        <dbReference type="PIRSR" id="PIRSR000097-1"/>
    </source>
</evidence>
<feature type="binding site" evidence="5">
    <location>
        <position position="113"/>
    </location>
    <ligand>
        <name>substrate</name>
    </ligand>
</feature>
<dbReference type="RefSeq" id="WP_092607751.1">
    <property type="nucleotide sequence ID" value="NZ_FNHU01000002.1"/>
</dbReference>
<evidence type="ECO:0000313" key="8">
    <source>
        <dbReference type="EMBL" id="SDM40063.1"/>
    </source>
</evidence>